<evidence type="ECO:0008006" key="4">
    <source>
        <dbReference type="Google" id="ProtNLM"/>
    </source>
</evidence>
<organism evidence="2 3">
    <name type="scientific">Prosthecochloris marina</name>
    <dbReference type="NCBI Taxonomy" id="2017681"/>
    <lineage>
        <taxon>Bacteria</taxon>
        <taxon>Pseudomonadati</taxon>
        <taxon>Chlorobiota</taxon>
        <taxon>Chlorobiia</taxon>
        <taxon>Chlorobiales</taxon>
        <taxon>Chlorobiaceae</taxon>
        <taxon>Prosthecochloris</taxon>
    </lineage>
</organism>
<sequence>MKSTLSLSILLLFLFITPPLAAEQRNVDGTVPVQFTDLAETKDLSGPKGRIAIRIDNIRNSEGALNIALFTSEKGFPDKPEKAFALASIATKESPGEIVIENIPYGTYALSVLHDENENQKMDKTWIGKPKEGFGTSNNPKVRFGPPKFDESGFVLDRENISMVIDMMYL</sequence>
<evidence type="ECO:0000313" key="3">
    <source>
        <dbReference type="Proteomes" id="UP000246278"/>
    </source>
</evidence>
<name>A0A317T907_9CHLB</name>
<accession>A0A317T907</accession>
<reference evidence="3" key="1">
    <citation type="submission" date="2017-10" db="EMBL/GenBank/DDBJ databases">
        <authorList>
            <person name="Gaisin V.A."/>
            <person name="Rysina M.S."/>
            <person name="Grouzdev D.S."/>
        </authorList>
    </citation>
    <scope>NUCLEOTIDE SEQUENCE [LARGE SCALE GENOMIC DNA]</scope>
    <source>
        <strain evidence="3">V1</strain>
    </source>
</reference>
<protein>
    <recommendedName>
        <fullName evidence="4">DUF2141 domain-containing protein</fullName>
    </recommendedName>
</protein>
<comment type="caution">
    <text evidence="2">The sequence shown here is derived from an EMBL/GenBank/DDBJ whole genome shotgun (WGS) entry which is preliminary data.</text>
</comment>
<keyword evidence="1" id="KW-0732">Signal</keyword>
<dbReference type="OrthoDB" id="9788332at2"/>
<feature type="signal peptide" evidence="1">
    <location>
        <begin position="1"/>
        <end position="21"/>
    </location>
</feature>
<feature type="chain" id="PRO_5016389146" description="DUF2141 domain-containing protein" evidence="1">
    <location>
        <begin position="22"/>
        <end position="170"/>
    </location>
</feature>
<gene>
    <name evidence="2" type="ORF">CR164_01190</name>
</gene>
<proteinExistence type="predicted"/>
<dbReference type="AlphaFoldDB" id="A0A317T907"/>
<dbReference type="EMBL" id="PDNZ01000001">
    <property type="protein sequence ID" value="PWW83204.1"/>
    <property type="molecule type" value="Genomic_DNA"/>
</dbReference>
<dbReference type="Proteomes" id="UP000246278">
    <property type="component" value="Unassembled WGS sequence"/>
</dbReference>
<keyword evidence="3" id="KW-1185">Reference proteome</keyword>
<dbReference type="RefSeq" id="WP_110022086.1">
    <property type="nucleotide sequence ID" value="NZ_PDNZ01000001.1"/>
</dbReference>
<dbReference type="InterPro" id="IPR018673">
    <property type="entry name" value="DUF2141"/>
</dbReference>
<dbReference type="Pfam" id="PF09912">
    <property type="entry name" value="DUF2141"/>
    <property type="match status" value="1"/>
</dbReference>
<evidence type="ECO:0000313" key="2">
    <source>
        <dbReference type="EMBL" id="PWW83204.1"/>
    </source>
</evidence>
<evidence type="ECO:0000256" key="1">
    <source>
        <dbReference type="SAM" id="SignalP"/>
    </source>
</evidence>